<dbReference type="AlphaFoldDB" id="A0A1D1W3I1"/>
<sequence length="106" mass="11946">MYPTGAWLPPTPRTSSEDCYTTEHQGGTQEENRTFGVRSDIPEHNMTITSTANEHVCKATASDERTGVVRLEVGTLNGSEMSFESFTEVQRGYWDGSVRIFSFRYN</sequence>
<dbReference type="EMBL" id="BDGG01000012">
    <property type="protein sequence ID" value="GAV05924.1"/>
    <property type="molecule type" value="Genomic_DNA"/>
</dbReference>
<proteinExistence type="predicted"/>
<feature type="region of interest" description="Disordered" evidence="1">
    <location>
        <begin position="1"/>
        <end position="31"/>
    </location>
</feature>
<protein>
    <submittedName>
        <fullName evidence="2">Uncharacterized protein</fullName>
    </submittedName>
</protein>
<accession>A0A1D1W3I1</accession>
<dbReference type="Proteomes" id="UP000186922">
    <property type="component" value="Unassembled WGS sequence"/>
</dbReference>
<comment type="caution">
    <text evidence="2">The sequence shown here is derived from an EMBL/GenBank/DDBJ whole genome shotgun (WGS) entry which is preliminary data.</text>
</comment>
<keyword evidence="3" id="KW-1185">Reference proteome</keyword>
<evidence type="ECO:0000256" key="1">
    <source>
        <dbReference type="SAM" id="MobiDB-lite"/>
    </source>
</evidence>
<feature type="compositionally biased region" description="Polar residues" evidence="1">
    <location>
        <begin position="13"/>
        <end position="29"/>
    </location>
</feature>
<reference evidence="2 3" key="1">
    <citation type="journal article" date="2016" name="Nat. Commun.">
        <title>Extremotolerant tardigrade genome and improved radiotolerance of human cultured cells by tardigrade-unique protein.</title>
        <authorList>
            <person name="Hashimoto T."/>
            <person name="Horikawa D.D."/>
            <person name="Saito Y."/>
            <person name="Kuwahara H."/>
            <person name="Kozuka-Hata H."/>
            <person name="Shin-I T."/>
            <person name="Minakuchi Y."/>
            <person name="Ohishi K."/>
            <person name="Motoyama A."/>
            <person name="Aizu T."/>
            <person name="Enomoto A."/>
            <person name="Kondo K."/>
            <person name="Tanaka S."/>
            <person name="Hara Y."/>
            <person name="Koshikawa S."/>
            <person name="Sagara H."/>
            <person name="Miura T."/>
            <person name="Yokobori S."/>
            <person name="Miyagawa K."/>
            <person name="Suzuki Y."/>
            <person name="Kubo T."/>
            <person name="Oyama M."/>
            <person name="Kohara Y."/>
            <person name="Fujiyama A."/>
            <person name="Arakawa K."/>
            <person name="Katayama T."/>
            <person name="Toyoda A."/>
            <person name="Kunieda T."/>
        </authorList>
    </citation>
    <scope>NUCLEOTIDE SEQUENCE [LARGE SCALE GENOMIC DNA]</scope>
    <source>
        <strain evidence="2 3">YOKOZUNA-1</strain>
    </source>
</reference>
<organism evidence="2 3">
    <name type="scientific">Ramazzottius varieornatus</name>
    <name type="common">Water bear</name>
    <name type="synonym">Tardigrade</name>
    <dbReference type="NCBI Taxonomy" id="947166"/>
    <lineage>
        <taxon>Eukaryota</taxon>
        <taxon>Metazoa</taxon>
        <taxon>Ecdysozoa</taxon>
        <taxon>Tardigrada</taxon>
        <taxon>Eutardigrada</taxon>
        <taxon>Parachela</taxon>
        <taxon>Hypsibioidea</taxon>
        <taxon>Ramazzottiidae</taxon>
        <taxon>Ramazzottius</taxon>
    </lineage>
</organism>
<gene>
    <name evidence="2" type="primary">RvY_15980-1</name>
    <name evidence="2" type="synonym">RvY_15980.1</name>
    <name evidence="2" type="ORF">RvY_15980</name>
</gene>
<evidence type="ECO:0000313" key="3">
    <source>
        <dbReference type="Proteomes" id="UP000186922"/>
    </source>
</evidence>
<evidence type="ECO:0000313" key="2">
    <source>
        <dbReference type="EMBL" id="GAV05924.1"/>
    </source>
</evidence>
<name>A0A1D1W3I1_RAMVA</name>